<keyword evidence="8" id="KW-1185">Reference proteome</keyword>
<name>A2BJM8_HYPBU</name>
<dbReference type="RefSeq" id="WP_011821507.1">
    <property type="nucleotide sequence ID" value="NC_008818.1"/>
</dbReference>
<comment type="similarity">
    <text evidence="2">Belongs to the NADH dehydrogenase family.</text>
</comment>
<dbReference type="GO" id="GO:0019646">
    <property type="term" value="P:aerobic electron transport chain"/>
    <property type="evidence" value="ECO:0007669"/>
    <property type="project" value="TreeGrafter"/>
</dbReference>
<evidence type="ECO:0000313" key="7">
    <source>
        <dbReference type="EMBL" id="ABM80189.1"/>
    </source>
</evidence>
<evidence type="ECO:0000256" key="3">
    <source>
        <dbReference type="ARBA" id="ARBA00022630"/>
    </source>
</evidence>
<dbReference type="AlphaFoldDB" id="A2BJM8"/>
<dbReference type="Gene3D" id="3.50.50.100">
    <property type="match status" value="1"/>
</dbReference>
<dbReference type="Pfam" id="PF07992">
    <property type="entry name" value="Pyr_redox_2"/>
    <property type="match status" value="1"/>
</dbReference>
<keyword evidence="4" id="KW-0274">FAD</keyword>
<organism evidence="7 8">
    <name type="scientific">Hyperthermus butylicus (strain DSM 5456 / JCM 9403 / PLM1-5)</name>
    <dbReference type="NCBI Taxonomy" id="415426"/>
    <lineage>
        <taxon>Archaea</taxon>
        <taxon>Thermoproteota</taxon>
        <taxon>Thermoprotei</taxon>
        <taxon>Desulfurococcales</taxon>
        <taxon>Pyrodictiaceae</taxon>
        <taxon>Hyperthermus</taxon>
    </lineage>
</organism>
<comment type="cofactor">
    <cofactor evidence="1">
        <name>FAD</name>
        <dbReference type="ChEBI" id="CHEBI:57692"/>
    </cofactor>
</comment>
<dbReference type="EMBL" id="CP000493">
    <property type="protein sequence ID" value="ABM80189.1"/>
    <property type="molecule type" value="Genomic_DNA"/>
</dbReference>
<dbReference type="InterPro" id="IPR023753">
    <property type="entry name" value="FAD/NAD-binding_dom"/>
</dbReference>
<evidence type="ECO:0000256" key="2">
    <source>
        <dbReference type="ARBA" id="ARBA00005272"/>
    </source>
</evidence>
<evidence type="ECO:0000256" key="4">
    <source>
        <dbReference type="ARBA" id="ARBA00022827"/>
    </source>
</evidence>
<dbReference type="HOGENOM" id="CLU_762111_0_0_2"/>
<dbReference type="SUPFAM" id="SSF51905">
    <property type="entry name" value="FAD/NAD(P)-binding domain"/>
    <property type="match status" value="1"/>
</dbReference>
<dbReference type="STRING" id="415426.Hbut_0317"/>
<evidence type="ECO:0000313" key="8">
    <source>
        <dbReference type="Proteomes" id="UP000002593"/>
    </source>
</evidence>
<keyword evidence="3" id="KW-0285">Flavoprotein</keyword>
<dbReference type="InterPro" id="IPR051169">
    <property type="entry name" value="NADH-Q_oxidoreductase"/>
</dbReference>
<reference evidence="7 8" key="1">
    <citation type="journal article" date="2007" name="Archaea">
        <title>The genome of Hyperthermus butylicus: a sulfur-reducing, peptide fermenting, neutrophilic Crenarchaeote growing up to 108 degrees C.</title>
        <authorList>
            <person name="Brugger K."/>
            <person name="Chen L."/>
            <person name="Stark M."/>
            <person name="Zibat A."/>
            <person name="Redder P."/>
            <person name="Ruepp A."/>
            <person name="Awayez M."/>
            <person name="She Q."/>
            <person name="Garrett R.A."/>
            <person name="Klenk H.P."/>
        </authorList>
    </citation>
    <scope>NUCLEOTIDE SEQUENCE [LARGE SCALE GENOMIC DNA]</scope>
    <source>
        <strain evidence="8">DSM 5456 / JCM 9403 / PLM1-5</strain>
    </source>
</reference>
<dbReference type="OrthoDB" id="38899at2157"/>
<dbReference type="KEGG" id="hbu:Hbut_0317"/>
<dbReference type="eggNOG" id="arCOG01067">
    <property type="taxonomic scope" value="Archaea"/>
</dbReference>
<protein>
    <submittedName>
        <fullName evidence="7">NADH dehydrogenase</fullName>
    </submittedName>
</protein>
<gene>
    <name evidence="7" type="ordered locus">Hbut_0317</name>
</gene>
<dbReference type="PANTHER" id="PTHR42913:SF3">
    <property type="entry name" value="64 KDA MITOCHONDRIAL NADH DEHYDROGENASE (EUROFUNG)"/>
    <property type="match status" value="1"/>
</dbReference>
<dbReference type="InterPro" id="IPR036188">
    <property type="entry name" value="FAD/NAD-bd_sf"/>
</dbReference>
<sequence length="366" mass="39605">MTRIVVVGSGFAGVEAVASLSSLCDRYECIWVTARAQMVFLPLLPALAAGRYRVEEVFWSIESYARRAGFAVIEKPVEVLGDGWLVAGGERIDYDYAIAGLGARPAFYGVPGAAEHSITLYSVEDAETIRKLLDRIDGLVIVGAGPVGVELAGEVALWARRVGSPLKIWLIDMLSEPLALLGNQRASELARELLEKLGVELVLGRRVVRVAENHVELEDGSKVGCQGCAIAWTAGIGGPDVKLEKDTALGKAGFILVDETLRAKGYRRLYVAGDAASYQAQCPPLKLAREAIRMARHAVSNLRAGLNGGKPKPYKPFITTCRPLLGVCIGKADCILALGKNIALKTRLPAWYHERVRRAYQSRLVA</sequence>
<evidence type="ECO:0000259" key="6">
    <source>
        <dbReference type="Pfam" id="PF07992"/>
    </source>
</evidence>
<dbReference type="PRINTS" id="PR00368">
    <property type="entry name" value="FADPNR"/>
</dbReference>
<dbReference type="PANTHER" id="PTHR42913">
    <property type="entry name" value="APOPTOSIS-INDUCING FACTOR 1"/>
    <property type="match status" value="1"/>
</dbReference>
<dbReference type="Proteomes" id="UP000002593">
    <property type="component" value="Chromosome"/>
</dbReference>
<proteinExistence type="inferred from homology"/>
<accession>A2BJM8</accession>
<dbReference type="GO" id="GO:0003955">
    <property type="term" value="F:NAD(P)H dehydrogenase (quinone) activity"/>
    <property type="evidence" value="ECO:0007669"/>
    <property type="project" value="TreeGrafter"/>
</dbReference>
<dbReference type="GeneID" id="4781413"/>
<dbReference type="EnsemblBacteria" id="ABM80189">
    <property type="protein sequence ID" value="ABM80189"/>
    <property type="gene ID" value="Hbut_0317"/>
</dbReference>
<feature type="domain" description="FAD/NAD(P)-binding" evidence="6">
    <location>
        <begin position="3"/>
        <end position="294"/>
    </location>
</feature>
<keyword evidence="5" id="KW-0560">Oxidoreductase</keyword>
<evidence type="ECO:0000256" key="1">
    <source>
        <dbReference type="ARBA" id="ARBA00001974"/>
    </source>
</evidence>
<evidence type="ECO:0000256" key="5">
    <source>
        <dbReference type="ARBA" id="ARBA00023002"/>
    </source>
</evidence>